<dbReference type="PROSITE" id="PS51797">
    <property type="entry name" value="TCTP_3"/>
    <property type="match status" value="1"/>
</dbReference>
<organism evidence="4 5">
    <name type="scientific">Eptatretus burgeri</name>
    <name type="common">Inshore hagfish</name>
    <dbReference type="NCBI Taxonomy" id="7764"/>
    <lineage>
        <taxon>Eukaryota</taxon>
        <taxon>Metazoa</taxon>
        <taxon>Chordata</taxon>
        <taxon>Craniata</taxon>
        <taxon>Vertebrata</taxon>
        <taxon>Cyclostomata</taxon>
        <taxon>Myxini</taxon>
        <taxon>Myxiniformes</taxon>
        <taxon>Myxinidae</taxon>
        <taxon>Eptatretinae</taxon>
        <taxon>Eptatretus</taxon>
    </lineage>
</organism>
<dbReference type="GeneTree" id="ENSGT00390000006051"/>
<dbReference type="GO" id="GO:0005737">
    <property type="term" value="C:cytoplasm"/>
    <property type="evidence" value="ECO:0007669"/>
    <property type="project" value="TreeGrafter"/>
</dbReference>
<dbReference type="InterPro" id="IPR011057">
    <property type="entry name" value="Mss4-like_sf"/>
</dbReference>
<dbReference type="InterPro" id="IPR011323">
    <property type="entry name" value="Mss4/transl-control_tumour"/>
</dbReference>
<dbReference type="SUPFAM" id="SSF51316">
    <property type="entry name" value="Mss4-like"/>
    <property type="match status" value="1"/>
</dbReference>
<accession>A0A8C4NB11</accession>
<evidence type="ECO:0000256" key="1">
    <source>
        <dbReference type="ARBA" id="ARBA00014759"/>
    </source>
</evidence>
<dbReference type="GO" id="GO:0005509">
    <property type="term" value="F:calcium ion binding"/>
    <property type="evidence" value="ECO:0007669"/>
    <property type="project" value="TreeGrafter"/>
</dbReference>
<dbReference type="PANTHER" id="PTHR11991:SF0">
    <property type="entry name" value="TRANSLATIONALLY-CONTROLLED TUMOR PROTEIN"/>
    <property type="match status" value="1"/>
</dbReference>
<protein>
    <recommendedName>
        <fullName evidence="1">Translationally-controlled tumor protein homolog</fullName>
    </recommendedName>
</protein>
<evidence type="ECO:0000259" key="3">
    <source>
        <dbReference type="PROSITE" id="PS51797"/>
    </source>
</evidence>
<reference evidence="4" key="2">
    <citation type="submission" date="2025-09" db="UniProtKB">
        <authorList>
            <consortium name="Ensembl"/>
        </authorList>
    </citation>
    <scope>IDENTIFICATION</scope>
</reference>
<name>A0A8C4NB11_EPTBU</name>
<reference evidence="4" key="1">
    <citation type="submission" date="2025-08" db="UniProtKB">
        <authorList>
            <consortium name="Ensembl"/>
        </authorList>
    </citation>
    <scope>IDENTIFICATION</scope>
</reference>
<evidence type="ECO:0000313" key="4">
    <source>
        <dbReference type="Ensembl" id="ENSEBUP00000004968.1"/>
    </source>
</evidence>
<comment type="similarity">
    <text evidence="2">Belongs to the TCTP family.</text>
</comment>
<dbReference type="PRINTS" id="PR01653">
    <property type="entry name" value="TCTPROTEIN"/>
</dbReference>
<evidence type="ECO:0000256" key="2">
    <source>
        <dbReference type="PROSITE-ProRule" id="PRU01133"/>
    </source>
</evidence>
<keyword evidence="5" id="KW-1185">Reference proteome</keyword>
<evidence type="ECO:0000313" key="5">
    <source>
        <dbReference type="Proteomes" id="UP000694388"/>
    </source>
</evidence>
<sequence length="185" mass="21079">MIIFKDIVSGDEMFSDIYKMIETDDGLCYEVEAKRITRTGKVDESVYGGNASAEGMGDEESSGDLTESGIDIVLNHNLQTMVFSKNNYKDYIKEYMRNLKKKLEATNPSRVDPFMSGAKLKVVKILANFKDYEFYAGKSMDCMGTVGLLNYREDGITPYFIFFKDGLELEKCVCNLHLYRVYTCD</sequence>
<dbReference type="Proteomes" id="UP000694388">
    <property type="component" value="Unplaced"/>
</dbReference>
<feature type="domain" description="TCTP" evidence="3">
    <location>
        <begin position="1"/>
        <end position="172"/>
    </location>
</feature>
<dbReference type="Pfam" id="PF00838">
    <property type="entry name" value="TCTP"/>
    <property type="match status" value="1"/>
</dbReference>
<proteinExistence type="inferred from homology"/>
<dbReference type="InterPro" id="IPR034737">
    <property type="entry name" value="TCTP"/>
</dbReference>
<dbReference type="AlphaFoldDB" id="A0A8C4NB11"/>
<dbReference type="Ensembl" id="ENSEBUT00000005406.1">
    <property type="protein sequence ID" value="ENSEBUP00000004968.1"/>
    <property type="gene ID" value="ENSEBUG00000003440.1"/>
</dbReference>
<dbReference type="FunFam" id="2.170.150.10:FF:000002">
    <property type="entry name" value="Translationally-controlled tumor protein homolog"/>
    <property type="match status" value="1"/>
</dbReference>
<dbReference type="Gene3D" id="2.170.150.10">
    <property type="entry name" value="Metal Binding Protein, Guanine Nucleotide Exchange Factor, Chain A"/>
    <property type="match status" value="1"/>
</dbReference>
<dbReference type="PANTHER" id="PTHR11991">
    <property type="entry name" value="TRANSLATIONALLY CONTROLLED TUMOR PROTEIN-RELATED"/>
    <property type="match status" value="1"/>
</dbReference>
<dbReference type="InterPro" id="IPR018105">
    <property type="entry name" value="Translational_control_tumour_p"/>
</dbReference>